<evidence type="ECO:0000313" key="3">
    <source>
        <dbReference type="EMBL" id="CEP02960.1"/>
    </source>
</evidence>
<evidence type="ECO:0000313" key="6">
    <source>
        <dbReference type="Proteomes" id="UP000290189"/>
    </source>
</evidence>
<accession>A0A0G4J5V6</accession>
<dbReference type="SUPFAM" id="SSF56349">
    <property type="entry name" value="DNA breaking-rejoining enzymes"/>
    <property type="match status" value="1"/>
</dbReference>
<dbReference type="GO" id="GO:0003677">
    <property type="term" value="F:DNA binding"/>
    <property type="evidence" value="ECO:0007669"/>
    <property type="project" value="InterPro"/>
</dbReference>
<dbReference type="GO" id="GO:0006310">
    <property type="term" value="P:DNA recombination"/>
    <property type="evidence" value="ECO:0007669"/>
    <property type="project" value="UniProtKB-KW"/>
</dbReference>
<keyword evidence="5" id="KW-1185">Reference proteome</keyword>
<evidence type="ECO:0000313" key="5">
    <source>
        <dbReference type="Proteomes" id="UP000039324"/>
    </source>
</evidence>
<evidence type="ECO:0000313" key="4">
    <source>
        <dbReference type="EMBL" id="SPR01548.1"/>
    </source>
</evidence>
<feature type="compositionally biased region" description="Basic and acidic residues" evidence="2">
    <location>
        <begin position="594"/>
        <end position="606"/>
    </location>
</feature>
<dbReference type="InterPro" id="IPR013762">
    <property type="entry name" value="Integrase-like_cat_sf"/>
</dbReference>
<keyword evidence="1" id="KW-0233">DNA recombination</keyword>
<feature type="region of interest" description="Disordered" evidence="2">
    <location>
        <begin position="1"/>
        <end position="33"/>
    </location>
</feature>
<name>A0A0G4J5V6_PLABS</name>
<feature type="compositionally biased region" description="Basic and acidic residues" evidence="2">
    <location>
        <begin position="570"/>
        <end position="579"/>
    </location>
</feature>
<dbReference type="Proteomes" id="UP000290189">
    <property type="component" value="Unassembled WGS sequence"/>
</dbReference>
<proteinExistence type="predicted"/>
<reference evidence="4 6" key="2">
    <citation type="submission" date="2018-03" db="EMBL/GenBank/DDBJ databases">
        <authorList>
            <person name="Fogelqvist J."/>
        </authorList>
    </citation>
    <scope>NUCLEOTIDE SEQUENCE [LARGE SCALE GENOMIC DNA]</scope>
</reference>
<gene>
    <name evidence="3" type="ORF">PBRA_009178</name>
    <name evidence="4" type="ORF">PLBR_LOCUS8763</name>
</gene>
<dbReference type="OrthoDB" id="78751at2759"/>
<dbReference type="EMBL" id="OVEO01000018">
    <property type="protein sequence ID" value="SPR01548.1"/>
    <property type="molecule type" value="Genomic_DNA"/>
</dbReference>
<dbReference type="Proteomes" id="UP000039324">
    <property type="component" value="Unassembled WGS sequence"/>
</dbReference>
<dbReference type="EMBL" id="CDSF01000134">
    <property type="protein sequence ID" value="CEP02960.1"/>
    <property type="molecule type" value="Genomic_DNA"/>
</dbReference>
<dbReference type="Gene3D" id="1.10.443.10">
    <property type="entry name" value="Intergrase catalytic core"/>
    <property type="match status" value="1"/>
</dbReference>
<protein>
    <submittedName>
        <fullName evidence="3">Uncharacterized protein</fullName>
    </submittedName>
</protein>
<geneLocation type="mitochondrion" evidence="4"/>
<dbReference type="AlphaFoldDB" id="A0A0G4J5V6"/>
<feature type="region of interest" description="Disordered" evidence="2">
    <location>
        <begin position="569"/>
        <end position="629"/>
    </location>
</feature>
<dbReference type="InterPro" id="IPR011010">
    <property type="entry name" value="DNA_brk_join_enz"/>
</dbReference>
<sequence>MAGNRRAKSSALPDDGVRSESAASSDEIDMARLRNRRGRGRRWRLPAQRRTRIERLAKTGVEIAAQRHGIQLLASPIDLFDQRGTDVQNTRKAYEKHWKGLSRFLSIIGDYESMLALDPHVGNDANCPAMDIRNLKLYLQYKLSSAGMPMVDNAGRPKLCADGEQLIAEGGWNDPKNAEQFGSAVTQIHVERGLTGPYEEPCEPCVREYDANNQSPGCVKHLYNRRIFRTGNPRRDPDFQRALKRHYRAKADYVPQGDTAVTPFEVQRIRKYLLEFSDDTNDLAFYASFLLGVSLFLRAEELCNIKVAHFNPALTKYNENGNVEGLGVRFKSKDGRYYTRMIWANNSLPELCPIRHLLAYVSKANITRGYVFRASIKDHKVPMSYAALNSRVQRVCGVTVRDRDGVWGTHVMRKTGYSFAVWGKAEMVPLAKSARHKNPKDAAKYLQDSDTQLELAKFDPEMRAIIDLMPQWRPIHIENLSQAAARAGIRRDDLHTVADEFMRSMVGLLTDRQMRIDNIAAKIIVDPATNLGPREQLNELLAKNVAPDVAAKLQRVVGRLLLDAANGRALRADQESGREDDNEVDEPDISSVGDQRERGPDHEEARPANLPDRPRRRGGSIDAPSRSNLRNKELTGADRIKILLDIAKELEGVETRQLTEACRNFKVTSLDPIMGCLNNHCNGDVDMFLEKWNPFQHSRFGTKCCKGTLPVCSSGN</sequence>
<keyword evidence="4" id="KW-0496">Mitochondrion</keyword>
<reference evidence="3 5" key="1">
    <citation type="submission" date="2015-02" db="EMBL/GenBank/DDBJ databases">
        <authorList>
            <person name="Chooi Y.-H."/>
        </authorList>
    </citation>
    <scope>NUCLEOTIDE SEQUENCE [LARGE SCALE GENOMIC DNA]</scope>
    <source>
        <strain evidence="3">E3</strain>
    </source>
</reference>
<evidence type="ECO:0000256" key="1">
    <source>
        <dbReference type="ARBA" id="ARBA00023172"/>
    </source>
</evidence>
<evidence type="ECO:0000256" key="2">
    <source>
        <dbReference type="SAM" id="MobiDB-lite"/>
    </source>
</evidence>
<dbReference type="GO" id="GO:0015074">
    <property type="term" value="P:DNA integration"/>
    <property type="evidence" value="ECO:0007669"/>
    <property type="project" value="InterPro"/>
</dbReference>
<organism evidence="3 5">
    <name type="scientific">Plasmodiophora brassicae</name>
    <name type="common">Clubroot disease agent</name>
    <dbReference type="NCBI Taxonomy" id="37360"/>
    <lineage>
        <taxon>Eukaryota</taxon>
        <taxon>Sar</taxon>
        <taxon>Rhizaria</taxon>
        <taxon>Endomyxa</taxon>
        <taxon>Phytomyxea</taxon>
        <taxon>Plasmodiophorida</taxon>
        <taxon>Plasmodiophoridae</taxon>
        <taxon>Plasmodiophora</taxon>
    </lineage>
</organism>